<sequence>MGTTFAEIKTMGWKALIKELGYAGATKFILLYEKGEGNYTKERKELFKDATIDDIVSEVKEMKKQQSFKYMLNRGVRTIAYAQQGVSLAINN</sequence>
<dbReference type="Proteomes" id="UP000319783">
    <property type="component" value="Unassembled WGS sequence"/>
</dbReference>
<evidence type="ECO:0000313" key="1">
    <source>
        <dbReference type="EMBL" id="TLD40143.1"/>
    </source>
</evidence>
<organism evidence="1 2">
    <name type="scientific">Candidatus Jettenia ecosi</name>
    <dbReference type="NCBI Taxonomy" id="2494326"/>
    <lineage>
        <taxon>Bacteria</taxon>
        <taxon>Pseudomonadati</taxon>
        <taxon>Planctomycetota</taxon>
        <taxon>Candidatus Brocadiia</taxon>
        <taxon>Candidatus Brocadiales</taxon>
        <taxon>Candidatus Brocadiaceae</taxon>
        <taxon>Candidatus Jettenia</taxon>
    </lineage>
</organism>
<proteinExistence type="predicted"/>
<reference evidence="1 2" key="1">
    <citation type="submission" date="2019-04" db="EMBL/GenBank/DDBJ databases">
        <title>Genome of a novel bacterium Candidatus Jettenia ecosi reconstructed from metagenome of an anammox bioreactor.</title>
        <authorList>
            <person name="Mardanov A.V."/>
            <person name="Beletsky A.V."/>
            <person name="Ravin N.V."/>
            <person name="Botchkova E.A."/>
            <person name="Litti Y.V."/>
            <person name="Nozhevnikova A.N."/>
        </authorList>
    </citation>
    <scope>NUCLEOTIDE SEQUENCE [LARGE SCALE GENOMIC DNA]</scope>
    <source>
        <strain evidence="1">J2</strain>
    </source>
</reference>
<dbReference type="EMBL" id="SULG01000127">
    <property type="protein sequence ID" value="TLD40143.1"/>
    <property type="molecule type" value="Genomic_DNA"/>
</dbReference>
<name>A0A533Q6C7_9BACT</name>
<comment type="caution">
    <text evidence="1">The sequence shown here is derived from an EMBL/GenBank/DDBJ whole genome shotgun (WGS) entry which is preliminary data.</text>
</comment>
<gene>
    <name evidence="1" type="ORF">JETT_3588</name>
</gene>
<protein>
    <submittedName>
        <fullName evidence="1">Uncharacterized protein</fullName>
    </submittedName>
</protein>
<accession>A0A533Q6C7</accession>
<evidence type="ECO:0000313" key="2">
    <source>
        <dbReference type="Proteomes" id="UP000319783"/>
    </source>
</evidence>
<dbReference type="AlphaFoldDB" id="A0A533Q6C7"/>